<dbReference type="PANTHER" id="PTHR43735:SF2">
    <property type="entry name" value="FE-REGULATED PROTEIN 8"/>
    <property type="match status" value="1"/>
</dbReference>
<dbReference type="InterPro" id="IPR036188">
    <property type="entry name" value="FAD/NAD-bd_sf"/>
</dbReference>
<name>A0A165C124_9APHY</name>
<organism evidence="2 3">
    <name type="scientific">Laetiporus sulphureus 93-53</name>
    <dbReference type="NCBI Taxonomy" id="1314785"/>
    <lineage>
        <taxon>Eukaryota</taxon>
        <taxon>Fungi</taxon>
        <taxon>Dikarya</taxon>
        <taxon>Basidiomycota</taxon>
        <taxon>Agaricomycotina</taxon>
        <taxon>Agaricomycetes</taxon>
        <taxon>Polyporales</taxon>
        <taxon>Laetiporus</taxon>
    </lineage>
</organism>
<gene>
    <name evidence="2" type="ORF">LAESUDRAFT_662866</name>
</gene>
<accession>A0A165C124</accession>
<evidence type="ECO:0000313" key="2">
    <source>
        <dbReference type="EMBL" id="KZT02008.1"/>
    </source>
</evidence>
<dbReference type="Pfam" id="PF07992">
    <property type="entry name" value="Pyr_redox_2"/>
    <property type="match status" value="1"/>
</dbReference>
<dbReference type="GO" id="GO:0005737">
    <property type="term" value="C:cytoplasm"/>
    <property type="evidence" value="ECO:0007669"/>
    <property type="project" value="TreeGrafter"/>
</dbReference>
<dbReference type="RefSeq" id="XP_040759748.1">
    <property type="nucleotide sequence ID" value="XM_040905019.1"/>
</dbReference>
<dbReference type="AlphaFoldDB" id="A0A165C124"/>
<dbReference type="GO" id="GO:0004174">
    <property type="term" value="F:electron-transferring-flavoprotein dehydrogenase activity"/>
    <property type="evidence" value="ECO:0007669"/>
    <property type="project" value="TreeGrafter"/>
</dbReference>
<dbReference type="GO" id="GO:0050660">
    <property type="term" value="F:flavin adenine dinucleotide binding"/>
    <property type="evidence" value="ECO:0007669"/>
    <property type="project" value="TreeGrafter"/>
</dbReference>
<protein>
    <submittedName>
        <fullName evidence="2">Iron uptake cluster protein</fullName>
    </submittedName>
</protein>
<dbReference type="InterPro" id="IPR023753">
    <property type="entry name" value="FAD/NAD-binding_dom"/>
</dbReference>
<dbReference type="SUPFAM" id="SSF51905">
    <property type="entry name" value="FAD/NAD(P)-binding domain"/>
    <property type="match status" value="1"/>
</dbReference>
<keyword evidence="3" id="KW-1185">Reference proteome</keyword>
<evidence type="ECO:0000313" key="3">
    <source>
        <dbReference type="Proteomes" id="UP000076871"/>
    </source>
</evidence>
<sequence>MVSSAISRTVAVLGASYGGSRAAILLAQNLPKNWRVVVVDRNSHMNHLYVLPRYAVLPEHAHKAFIPYNPMFHLPGESPASTSTNAVVLHAQVTSLTPHTVSLSRAFPEHGIDEPSRTLHFDYVVYALGSHLPAPIDLWGPVGDDKDVSAVATGVHQADGAHHTSAGVRSTASAHSYQGTKAEGIEWLQRAHDRIEMASSVLVVGGGPLGVQYASDIAEVYPKKHVTLLHSRDLLLPTFEESMHKEVMPSLAALNVNVILGERLDLSSIKEGKTVTTPDGKKERVVRTLSGREIRAELILLCTGQKPNTALVAEAIPDAVIKDGPKKGLVHVARTMQIAVPTTSTVGLSTAISKTSTADSQQAEENLRVPYPHLFAIGDAVDAFGAQNAGRNSASQAEVAARNILKMIERSERREDPIKGVQLEQYKPGPSGIKITLGLRKMVMQRDGRTRSQMSGVPDMDARRMWQFYGIDTDDAGMHA</sequence>
<reference evidence="2 3" key="1">
    <citation type="journal article" date="2016" name="Mol. Biol. Evol.">
        <title>Comparative Genomics of Early-Diverging Mushroom-Forming Fungi Provides Insights into the Origins of Lignocellulose Decay Capabilities.</title>
        <authorList>
            <person name="Nagy L.G."/>
            <person name="Riley R."/>
            <person name="Tritt A."/>
            <person name="Adam C."/>
            <person name="Daum C."/>
            <person name="Floudas D."/>
            <person name="Sun H."/>
            <person name="Yadav J.S."/>
            <person name="Pangilinan J."/>
            <person name="Larsson K.H."/>
            <person name="Matsuura K."/>
            <person name="Barry K."/>
            <person name="Labutti K."/>
            <person name="Kuo R."/>
            <person name="Ohm R.A."/>
            <person name="Bhattacharya S.S."/>
            <person name="Shirouzu T."/>
            <person name="Yoshinaga Y."/>
            <person name="Martin F.M."/>
            <person name="Grigoriev I.V."/>
            <person name="Hibbett D.S."/>
        </authorList>
    </citation>
    <scope>NUCLEOTIDE SEQUENCE [LARGE SCALE GENOMIC DNA]</scope>
    <source>
        <strain evidence="2 3">93-53</strain>
    </source>
</reference>
<dbReference type="EMBL" id="KV427657">
    <property type="protein sequence ID" value="KZT02008.1"/>
    <property type="molecule type" value="Genomic_DNA"/>
</dbReference>
<dbReference type="PRINTS" id="PR00368">
    <property type="entry name" value="FADPNR"/>
</dbReference>
<feature type="domain" description="FAD/NAD(P)-binding" evidence="1">
    <location>
        <begin position="9"/>
        <end position="315"/>
    </location>
</feature>
<evidence type="ECO:0000259" key="1">
    <source>
        <dbReference type="Pfam" id="PF07992"/>
    </source>
</evidence>
<dbReference type="OrthoDB" id="202203at2759"/>
<dbReference type="InParanoid" id="A0A165C124"/>
<dbReference type="Proteomes" id="UP000076871">
    <property type="component" value="Unassembled WGS sequence"/>
</dbReference>
<dbReference type="PANTHER" id="PTHR43735">
    <property type="entry name" value="APOPTOSIS-INDUCING FACTOR 1"/>
    <property type="match status" value="1"/>
</dbReference>
<dbReference type="PRINTS" id="PR00411">
    <property type="entry name" value="PNDRDTASEI"/>
</dbReference>
<dbReference type="STRING" id="1314785.A0A165C124"/>
<proteinExistence type="predicted"/>
<dbReference type="GeneID" id="63822049"/>
<dbReference type="Gene3D" id="3.50.50.100">
    <property type="match status" value="1"/>
</dbReference>